<dbReference type="VEuPathDB" id="PlasmoDB:PCOAH_00011330"/>
<dbReference type="AlphaFoldDB" id="A0A1B1DV62"/>
<name>A0A1B1DV62_9APIC</name>
<proteinExistence type="predicted"/>
<feature type="region of interest" description="Disordered" evidence="1">
    <location>
        <begin position="316"/>
        <end position="352"/>
    </location>
</feature>
<dbReference type="RefSeq" id="XP_019913381.1">
    <property type="nucleotide sequence ID" value="XM_020057942.1"/>
</dbReference>
<keyword evidence="3" id="KW-1185">Reference proteome</keyword>
<accession>A0A1B1DV62</accession>
<evidence type="ECO:0000313" key="3">
    <source>
        <dbReference type="Proteomes" id="UP000092716"/>
    </source>
</evidence>
<dbReference type="EMBL" id="CP016243">
    <property type="protein sequence ID" value="ANQ06686.1"/>
    <property type="molecule type" value="Genomic_DNA"/>
</dbReference>
<dbReference type="KEGG" id="pcot:PCOAH_00011330"/>
<sequence>MARPAWVPSEFDFYDKFEESDQNSIDTCGQYMEQTKGTFEKYSIDHGKIMKAVNYVCSMYKGRKDPSKSEPYHFLYYWIGQKLSKINRSDFLFNVTTNTICDSICTTYGTYGCIDICDTVNRDLFQDMKIIFDYWYDHNSMRTLLENSESVDVDKCQNYIRSVNYATSTVETHCMTQGTSNEYCTKFFNVNKDDIHKKLIELQLTLTAAKQRITSEAELASFKAKAHLSEAVRKATTTTALSSIFGTLATTVFPFFLYKYKPWSSWFGNHSSGNGRSGRNKRSTRNEFDVFTEDSSTYDSATESIVGDLAAESSTVRSSSAYTTPSTRQSTKEGERRNNNAGSRGMVGYQNM</sequence>
<gene>
    <name evidence="2" type="ORF">PCOAH_00011330</name>
</gene>
<reference evidence="3" key="1">
    <citation type="submission" date="2016-06" db="EMBL/GenBank/DDBJ databases">
        <title>First high quality genome sequence of Plasmodium coatneyi using continuous long reads from single molecule, real-time sequencing.</title>
        <authorList>
            <person name="Chien J.-T."/>
            <person name="Pakala S.B."/>
            <person name="Geraldo J.A."/>
            <person name="Lapp S.A."/>
            <person name="Barnwell J.W."/>
            <person name="Kissinger J.C."/>
            <person name="Galinski M.R."/>
            <person name="Humphrey J.C."/>
        </authorList>
    </citation>
    <scope>NUCLEOTIDE SEQUENCE [LARGE SCALE GENOMIC DNA]</scope>
    <source>
        <strain evidence="3">Hackeri</strain>
    </source>
</reference>
<dbReference type="Proteomes" id="UP000092716">
    <property type="component" value="Chromosome 5"/>
</dbReference>
<dbReference type="InterPro" id="IPR008780">
    <property type="entry name" value="Plasmodium_Vir"/>
</dbReference>
<feature type="compositionally biased region" description="Polar residues" evidence="1">
    <location>
        <begin position="316"/>
        <end position="329"/>
    </location>
</feature>
<organism evidence="2 3">
    <name type="scientific">Plasmodium coatneyi</name>
    <dbReference type="NCBI Taxonomy" id="208452"/>
    <lineage>
        <taxon>Eukaryota</taxon>
        <taxon>Sar</taxon>
        <taxon>Alveolata</taxon>
        <taxon>Apicomplexa</taxon>
        <taxon>Aconoidasida</taxon>
        <taxon>Haemosporida</taxon>
        <taxon>Plasmodiidae</taxon>
        <taxon>Plasmodium</taxon>
    </lineage>
</organism>
<evidence type="ECO:0000256" key="1">
    <source>
        <dbReference type="SAM" id="MobiDB-lite"/>
    </source>
</evidence>
<dbReference type="Pfam" id="PF05795">
    <property type="entry name" value="Plasmodium_Vir"/>
    <property type="match status" value="1"/>
</dbReference>
<evidence type="ECO:0000313" key="2">
    <source>
        <dbReference type="EMBL" id="ANQ06686.1"/>
    </source>
</evidence>
<dbReference type="GeneID" id="30907859"/>
<protein>
    <submittedName>
        <fullName evidence="2">KIR protein</fullName>
    </submittedName>
</protein>